<organism evidence="3 4">
    <name type="scientific">Amphibalanus amphitrite</name>
    <name type="common">Striped barnacle</name>
    <name type="synonym">Balanus amphitrite</name>
    <dbReference type="NCBI Taxonomy" id="1232801"/>
    <lineage>
        <taxon>Eukaryota</taxon>
        <taxon>Metazoa</taxon>
        <taxon>Ecdysozoa</taxon>
        <taxon>Arthropoda</taxon>
        <taxon>Crustacea</taxon>
        <taxon>Multicrustacea</taxon>
        <taxon>Cirripedia</taxon>
        <taxon>Thoracica</taxon>
        <taxon>Thoracicalcarea</taxon>
        <taxon>Balanomorpha</taxon>
        <taxon>Balanoidea</taxon>
        <taxon>Balanidae</taxon>
        <taxon>Amphibalaninae</taxon>
        <taxon>Amphibalanus</taxon>
    </lineage>
</organism>
<feature type="region of interest" description="Disordered" evidence="1">
    <location>
        <begin position="1"/>
        <end position="23"/>
    </location>
</feature>
<accession>A0A6A4W6Q0</accession>
<sequence length="210" mass="24179">MLGRTRLRTAGRRCSGAPAPQTQLAGDVDLRTSSPSQLESRGHARNAATELEAFQLFVTTDIMEDIIKRTNARLEHVRKKKEERLEEQTWKKHAHRYQPVTMTEMLAFTGICVLRAFFTDLTLKQVYDAKLGPPAFKATMGAGRYGTLLRYITFDDVTSREERRKGDKFCLIRDIFERFDAGLRVHFSPSECITIDESLLRFRGRCPFRM</sequence>
<evidence type="ECO:0000259" key="2">
    <source>
        <dbReference type="Pfam" id="PF13843"/>
    </source>
</evidence>
<evidence type="ECO:0000313" key="3">
    <source>
        <dbReference type="EMBL" id="KAF0297601.1"/>
    </source>
</evidence>
<gene>
    <name evidence="3" type="ORF">FJT64_004949</name>
</gene>
<dbReference type="OrthoDB" id="6380083at2759"/>
<reference evidence="3 4" key="1">
    <citation type="submission" date="2019-07" db="EMBL/GenBank/DDBJ databases">
        <title>Draft genome assembly of a fouling barnacle, Amphibalanus amphitrite (Darwin, 1854): The first reference genome for Thecostraca.</title>
        <authorList>
            <person name="Kim W."/>
        </authorList>
    </citation>
    <scope>NUCLEOTIDE SEQUENCE [LARGE SCALE GENOMIC DNA]</scope>
    <source>
        <strain evidence="3">SNU_AA5</strain>
        <tissue evidence="3">Soma without cirri and trophi</tissue>
    </source>
</reference>
<dbReference type="PANTHER" id="PTHR46599">
    <property type="entry name" value="PIGGYBAC TRANSPOSABLE ELEMENT-DERIVED PROTEIN 4"/>
    <property type="match status" value="1"/>
</dbReference>
<dbReference type="PANTHER" id="PTHR46599:SF6">
    <property type="entry name" value="DUAL SPECIFICITY PHOSPHATASE 26"/>
    <property type="match status" value="1"/>
</dbReference>
<evidence type="ECO:0000313" key="4">
    <source>
        <dbReference type="Proteomes" id="UP000440578"/>
    </source>
</evidence>
<feature type="domain" description="PiggyBac transposable element-derived protein" evidence="2">
    <location>
        <begin position="51"/>
        <end position="209"/>
    </location>
</feature>
<dbReference type="InterPro" id="IPR029526">
    <property type="entry name" value="PGBD"/>
</dbReference>
<dbReference type="Pfam" id="PF13843">
    <property type="entry name" value="DDE_Tnp_1_7"/>
    <property type="match status" value="1"/>
</dbReference>
<evidence type="ECO:0000256" key="1">
    <source>
        <dbReference type="SAM" id="MobiDB-lite"/>
    </source>
</evidence>
<dbReference type="Proteomes" id="UP000440578">
    <property type="component" value="Unassembled WGS sequence"/>
</dbReference>
<dbReference type="AlphaFoldDB" id="A0A6A4W6Q0"/>
<protein>
    <recommendedName>
        <fullName evidence="2">PiggyBac transposable element-derived protein domain-containing protein</fullName>
    </recommendedName>
</protein>
<keyword evidence="4" id="KW-1185">Reference proteome</keyword>
<feature type="compositionally biased region" description="Basic residues" evidence="1">
    <location>
        <begin position="1"/>
        <end position="11"/>
    </location>
</feature>
<name>A0A6A4W6Q0_AMPAM</name>
<dbReference type="EMBL" id="VIIS01001479">
    <property type="protein sequence ID" value="KAF0297601.1"/>
    <property type="molecule type" value="Genomic_DNA"/>
</dbReference>
<comment type="caution">
    <text evidence="3">The sequence shown here is derived from an EMBL/GenBank/DDBJ whole genome shotgun (WGS) entry which is preliminary data.</text>
</comment>
<proteinExistence type="predicted"/>